<gene>
    <name evidence="2" type="ORF">BGZ99_002529</name>
</gene>
<sequence length="200" mass="21975">MEANQDIQKTSSIADDVPPSDVANATEPALPKDPLVETTSSDKALPEPGPSAELLALTTSDCAVLRGYFKENPATEEDENPDRPIIEADDEGFKTTDIERGVYYAVWSLSFAHIDIDTLSDLRFSVEIIEGEDDYGKLAAIDLTIKELKRITHSAKIQKENIVRLKVPIQAMVDSSITKVEVGVVLDFRTEGLTPTQIEE</sequence>
<comment type="caution">
    <text evidence="2">The sequence shown here is derived from an EMBL/GenBank/DDBJ whole genome shotgun (WGS) entry which is preliminary data.</text>
</comment>
<dbReference type="EMBL" id="JAAAIP010001764">
    <property type="protein sequence ID" value="KAG0304016.1"/>
    <property type="molecule type" value="Genomic_DNA"/>
</dbReference>
<keyword evidence="3" id="KW-1185">Reference proteome</keyword>
<evidence type="ECO:0000313" key="3">
    <source>
        <dbReference type="Proteomes" id="UP000738325"/>
    </source>
</evidence>
<feature type="compositionally biased region" description="Polar residues" evidence="1">
    <location>
        <begin position="1"/>
        <end position="13"/>
    </location>
</feature>
<dbReference type="Proteomes" id="UP000738325">
    <property type="component" value="Unassembled WGS sequence"/>
</dbReference>
<reference evidence="2" key="1">
    <citation type="journal article" date="2020" name="Fungal Divers.">
        <title>Resolving the Mortierellaceae phylogeny through synthesis of multi-gene phylogenetics and phylogenomics.</title>
        <authorList>
            <person name="Vandepol N."/>
            <person name="Liber J."/>
            <person name="Desiro A."/>
            <person name="Na H."/>
            <person name="Kennedy M."/>
            <person name="Barry K."/>
            <person name="Grigoriev I.V."/>
            <person name="Miller A.N."/>
            <person name="O'Donnell K."/>
            <person name="Stajich J.E."/>
            <person name="Bonito G."/>
        </authorList>
    </citation>
    <scope>NUCLEOTIDE SEQUENCE</scope>
    <source>
        <strain evidence="2">REB-010B</strain>
    </source>
</reference>
<evidence type="ECO:0000256" key="1">
    <source>
        <dbReference type="SAM" id="MobiDB-lite"/>
    </source>
</evidence>
<proteinExistence type="predicted"/>
<protein>
    <submittedName>
        <fullName evidence="2">Uncharacterized protein</fullName>
    </submittedName>
</protein>
<evidence type="ECO:0000313" key="2">
    <source>
        <dbReference type="EMBL" id="KAG0304016.1"/>
    </source>
</evidence>
<accession>A0A9P6R0T8</accession>
<feature type="non-terminal residue" evidence="2">
    <location>
        <position position="200"/>
    </location>
</feature>
<feature type="region of interest" description="Disordered" evidence="1">
    <location>
        <begin position="1"/>
        <end position="52"/>
    </location>
</feature>
<dbReference type="AlphaFoldDB" id="A0A9P6R0T8"/>
<organism evidence="2 3">
    <name type="scientific">Dissophora globulifera</name>
    <dbReference type="NCBI Taxonomy" id="979702"/>
    <lineage>
        <taxon>Eukaryota</taxon>
        <taxon>Fungi</taxon>
        <taxon>Fungi incertae sedis</taxon>
        <taxon>Mucoromycota</taxon>
        <taxon>Mortierellomycotina</taxon>
        <taxon>Mortierellomycetes</taxon>
        <taxon>Mortierellales</taxon>
        <taxon>Mortierellaceae</taxon>
        <taxon>Dissophora</taxon>
    </lineage>
</organism>
<name>A0A9P6R0T8_9FUNG</name>